<keyword evidence="2" id="KW-1185">Reference proteome</keyword>
<dbReference type="EMBL" id="CM045767">
    <property type="protein sequence ID" value="KAI7996912.1"/>
    <property type="molecule type" value="Genomic_DNA"/>
</dbReference>
<sequence length="85" mass="9672">MLQWTGHTVPQCQPRKLNFPSTDDVQYNTYHDLARFNPMQTVENIGGTSHAQSGMMNNIYSQSSTIAENFVDLNVDTDPNVPFFF</sequence>
<organism evidence="1 2">
    <name type="scientific">Camellia lanceoleosa</name>
    <dbReference type="NCBI Taxonomy" id="1840588"/>
    <lineage>
        <taxon>Eukaryota</taxon>
        <taxon>Viridiplantae</taxon>
        <taxon>Streptophyta</taxon>
        <taxon>Embryophyta</taxon>
        <taxon>Tracheophyta</taxon>
        <taxon>Spermatophyta</taxon>
        <taxon>Magnoliopsida</taxon>
        <taxon>eudicotyledons</taxon>
        <taxon>Gunneridae</taxon>
        <taxon>Pentapetalae</taxon>
        <taxon>asterids</taxon>
        <taxon>Ericales</taxon>
        <taxon>Theaceae</taxon>
        <taxon>Camellia</taxon>
    </lineage>
</organism>
<dbReference type="Proteomes" id="UP001060215">
    <property type="component" value="Chromosome 10"/>
</dbReference>
<evidence type="ECO:0000313" key="2">
    <source>
        <dbReference type="Proteomes" id="UP001060215"/>
    </source>
</evidence>
<proteinExistence type="predicted"/>
<name>A0ACC0G720_9ERIC</name>
<reference evidence="1 2" key="1">
    <citation type="journal article" date="2022" name="Plant J.">
        <title>Chromosome-level genome of Camellia lanceoleosa provides a valuable resource for understanding genome evolution and self-incompatibility.</title>
        <authorList>
            <person name="Gong W."/>
            <person name="Xiao S."/>
            <person name="Wang L."/>
            <person name="Liao Z."/>
            <person name="Chang Y."/>
            <person name="Mo W."/>
            <person name="Hu G."/>
            <person name="Li W."/>
            <person name="Zhao G."/>
            <person name="Zhu H."/>
            <person name="Hu X."/>
            <person name="Ji K."/>
            <person name="Xiang X."/>
            <person name="Song Q."/>
            <person name="Yuan D."/>
            <person name="Jin S."/>
            <person name="Zhang L."/>
        </authorList>
    </citation>
    <scope>NUCLEOTIDE SEQUENCE [LARGE SCALE GENOMIC DNA]</scope>
    <source>
        <strain evidence="1">SQ_2022a</strain>
    </source>
</reference>
<comment type="caution">
    <text evidence="1">The sequence shown here is derived from an EMBL/GenBank/DDBJ whole genome shotgun (WGS) entry which is preliminary data.</text>
</comment>
<protein>
    <submittedName>
        <fullName evidence="1">Uncharacterized protein</fullName>
    </submittedName>
</protein>
<evidence type="ECO:0000313" key="1">
    <source>
        <dbReference type="EMBL" id="KAI7996912.1"/>
    </source>
</evidence>
<accession>A0ACC0G720</accession>
<gene>
    <name evidence="1" type="ORF">LOK49_LG10G01287</name>
</gene>